<dbReference type="Gene3D" id="3.30.750.24">
    <property type="entry name" value="STAS domain"/>
    <property type="match status" value="1"/>
</dbReference>
<dbReference type="SUPFAM" id="SSF52091">
    <property type="entry name" value="SpoIIaa-like"/>
    <property type="match status" value="1"/>
</dbReference>
<organism evidence="3 4">
    <name type="scientific">Catellatospora coxensis</name>
    <dbReference type="NCBI Taxonomy" id="310354"/>
    <lineage>
        <taxon>Bacteria</taxon>
        <taxon>Bacillati</taxon>
        <taxon>Actinomycetota</taxon>
        <taxon>Actinomycetes</taxon>
        <taxon>Micromonosporales</taxon>
        <taxon>Micromonosporaceae</taxon>
        <taxon>Catellatospora</taxon>
    </lineage>
</organism>
<accession>A0A8J3KYZ7</accession>
<dbReference type="CDD" id="cd07043">
    <property type="entry name" value="STAS_anti-anti-sigma_factors"/>
    <property type="match status" value="1"/>
</dbReference>
<evidence type="ECO:0000256" key="1">
    <source>
        <dbReference type="SAM" id="MobiDB-lite"/>
    </source>
</evidence>
<dbReference type="EMBL" id="BONI01000016">
    <property type="protein sequence ID" value="GIG05631.1"/>
    <property type="molecule type" value="Genomic_DNA"/>
</dbReference>
<dbReference type="Pfam" id="PF01740">
    <property type="entry name" value="STAS"/>
    <property type="match status" value="1"/>
</dbReference>
<name>A0A8J3KYZ7_9ACTN</name>
<dbReference type="Proteomes" id="UP000630887">
    <property type="component" value="Unassembled WGS sequence"/>
</dbReference>
<dbReference type="InterPro" id="IPR036513">
    <property type="entry name" value="STAS_dom_sf"/>
</dbReference>
<evidence type="ECO:0000313" key="3">
    <source>
        <dbReference type="EMBL" id="GIG05631.1"/>
    </source>
</evidence>
<keyword evidence="4" id="KW-1185">Reference proteome</keyword>
<evidence type="ECO:0000313" key="4">
    <source>
        <dbReference type="Proteomes" id="UP000630887"/>
    </source>
</evidence>
<dbReference type="InterPro" id="IPR002645">
    <property type="entry name" value="STAS_dom"/>
</dbReference>
<sequence length="148" mass="15729">MLHSGAELLRVWSRHGPAGTVLTVTGRLDATTAGTLARLLGERLRHDCRTAIIVDVGGLDSISVAGVGVLTLFHAAASRLGVPLRVLRPSSAVRAMIDASGSGMLAAAVRSAGPLRWRQARCRARRSLDQPVRTSRRRHSGGCHMPAR</sequence>
<evidence type="ECO:0000259" key="2">
    <source>
        <dbReference type="PROSITE" id="PS50801"/>
    </source>
</evidence>
<protein>
    <recommendedName>
        <fullName evidence="2">STAS domain-containing protein</fullName>
    </recommendedName>
</protein>
<comment type="caution">
    <text evidence="3">The sequence shown here is derived from an EMBL/GenBank/DDBJ whole genome shotgun (WGS) entry which is preliminary data.</text>
</comment>
<feature type="region of interest" description="Disordered" evidence="1">
    <location>
        <begin position="126"/>
        <end position="148"/>
    </location>
</feature>
<reference evidence="3 4" key="1">
    <citation type="submission" date="2021-01" db="EMBL/GenBank/DDBJ databases">
        <title>Whole genome shotgun sequence of Catellatospora coxensis NBRC 107359.</title>
        <authorList>
            <person name="Komaki H."/>
            <person name="Tamura T."/>
        </authorList>
    </citation>
    <scope>NUCLEOTIDE SEQUENCE [LARGE SCALE GENOMIC DNA]</scope>
    <source>
        <strain evidence="3 4">NBRC 107359</strain>
    </source>
</reference>
<feature type="domain" description="STAS" evidence="2">
    <location>
        <begin position="21"/>
        <end position="101"/>
    </location>
</feature>
<dbReference type="PROSITE" id="PS50801">
    <property type="entry name" value="STAS"/>
    <property type="match status" value="1"/>
</dbReference>
<feature type="compositionally biased region" description="Basic residues" evidence="1">
    <location>
        <begin position="134"/>
        <end position="148"/>
    </location>
</feature>
<gene>
    <name evidence="3" type="ORF">Cco03nite_23310</name>
</gene>
<dbReference type="AlphaFoldDB" id="A0A8J3KYZ7"/>
<proteinExistence type="predicted"/>